<keyword evidence="1" id="KW-0808">Transferase</keyword>
<reference evidence="1" key="1">
    <citation type="submission" date="2021-01" db="EMBL/GenBank/DDBJ databases">
        <authorList>
            <person name="Sun Q."/>
        </authorList>
    </citation>
    <scope>NUCLEOTIDE SEQUENCE</scope>
    <source>
        <strain evidence="1">YIM B02566</strain>
    </source>
</reference>
<accession>A0ACC5R6B7</accession>
<comment type="caution">
    <text evidence="1">The sequence shown here is derived from an EMBL/GenBank/DDBJ whole genome shotgun (WGS) entry which is preliminary data.</text>
</comment>
<dbReference type="Proteomes" id="UP000616151">
    <property type="component" value="Unassembled WGS sequence"/>
</dbReference>
<protein>
    <submittedName>
        <fullName evidence="1">Shikimate kinase</fullName>
        <ecNumber evidence="1">2.7.1.71</ecNumber>
    </submittedName>
</protein>
<gene>
    <name evidence="1" type="ORF">JHL16_17580</name>
</gene>
<sequence>MARRSLSKDTALVRQRLDGHPIVLVGLMGAGKTTVGRRLAEKLGLTFVDADHEIEVAAGQTIPEIFAKHGEAYFRDGERKVIARLLENGAQVLATGGGAYMNADTRNAIRTHGISIWLRADFDLLMRRVRRRSNRPLLQNDDPEGVMRKLIADRYPVYAEADITVDSRDVAHTSIVNTIIKTLARWPGWDRLTNEQR</sequence>
<evidence type="ECO:0000313" key="1">
    <source>
        <dbReference type="EMBL" id="MBK1868168.1"/>
    </source>
</evidence>
<name>A0ACC5R6B7_9HYPH</name>
<proteinExistence type="predicted"/>
<organism evidence="1 2">
    <name type="scientific">Taklimakanibacter albus</name>
    <dbReference type="NCBI Taxonomy" id="2800327"/>
    <lineage>
        <taxon>Bacteria</taxon>
        <taxon>Pseudomonadati</taxon>
        <taxon>Pseudomonadota</taxon>
        <taxon>Alphaproteobacteria</taxon>
        <taxon>Hyphomicrobiales</taxon>
        <taxon>Aestuariivirgaceae</taxon>
        <taxon>Taklimakanibacter</taxon>
    </lineage>
</organism>
<keyword evidence="2" id="KW-1185">Reference proteome</keyword>
<evidence type="ECO:0000313" key="2">
    <source>
        <dbReference type="Proteomes" id="UP000616151"/>
    </source>
</evidence>
<dbReference type="EC" id="2.7.1.71" evidence="1"/>
<dbReference type="EMBL" id="JAENHL010000007">
    <property type="protein sequence ID" value="MBK1868168.1"/>
    <property type="molecule type" value="Genomic_DNA"/>
</dbReference>
<keyword evidence="1" id="KW-0418">Kinase</keyword>